<feature type="domain" description="Cytochrome b5 heme-binding" evidence="5">
    <location>
        <begin position="1"/>
        <end position="57"/>
    </location>
</feature>
<reference evidence="6 7" key="1">
    <citation type="journal article" date="2007" name="Proc. Natl. Acad. Sci. U.S.A.">
        <title>The tiny eukaryote Ostreococcus provides genomic insights into the paradox of plankton speciation.</title>
        <authorList>
            <person name="Palenik B."/>
            <person name="Grimwood J."/>
            <person name="Aerts A."/>
            <person name="Rouze P."/>
            <person name="Salamov A."/>
            <person name="Putnam N."/>
            <person name="Dupont C."/>
            <person name="Jorgensen R."/>
            <person name="Derelle E."/>
            <person name="Rombauts S."/>
            <person name="Zhou K."/>
            <person name="Otillar R."/>
            <person name="Merchant S.S."/>
            <person name="Podell S."/>
            <person name="Gaasterland T."/>
            <person name="Napoli C."/>
            <person name="Gendler K."/>
            <person name="Manuell A."/>
            <person name="Tai V."/>
            <person name="Vallon O."/>
            <person name="Piganeau G."/>
            <person name="Jancek S."/>
            <person name="Heijde M."/>
            <person name="Jabbari K."/>
            <person name="Bowler C."/>
            <person name="Lohr M."/>
            <person name="Robbens S."/>
            <person name="Werner G."/>
            <person name="Dubchak I."/>
            <person name="Pazour G.J."/>
            <person name="Ren Q."/>
            <person name="Paulsen I."/>
            <person name="Delwiche C."/>
            <person name="Schmutz J."/>
            <person name="Rokhsar D."/>
            <person name="Van de Peer Y."/>
            <person name="Moreau H."/>
            <person name="Grigoriev I.V."/>
        </authorList>
    </citation>
    <scope>NUCLEOTIDE SEQUENCE [LARGE SCALE GENOMIC DNA]</scope>
    <source>
        <strain evidence="6 7">CCE9901</strain>
    </source>
</reference>
<dbReference type="RefSeq" id="XP_001422745.1">
    <property type="nucleotide sequence ID" value="XM_001422708.1"/>
</dbReference>
<evidence type="ECO:0000256" key="3">
    <source>
        <dbReference type="ARBA" id="ARBA00023004"/>
    </source>
</evidence>
<evidence type="ECO:0000256" key="2">
    <source>
        <dbReference type="ARBA" id="ARBA00022723"/>
    </source>
</evidence>
<dbReference type="GO" id="GO:0046872">
    <property type="term" value="F:metal ion binding"/>
    <property type="evidence" value="ECO:0007669"/>
    <property type="project" value="UniProtKB-KW"/>
</dbReference>
<dbReference type="HOGENOM" id="CLU_2594132_0_0_1"/>
<organism evidence="6 7">
    <name type="scientific">Ostreococcus lucimarinus (strain CCE9901)</name>
    <dbReference type="NCBI Taxonomy" id="436017"/>
    <lineage>
        <taxon>Eukaryota</taxon>
        <taxon>Viridiplantae</taxon>
        <taxon>Chlorophyta</taxon>
        <taxon>Mamiellophyceae</taxon>
        <taxon>Mamiellales</taxon>
        <taxon>Bathycoccaceae</taxon>
        <taxon>Ostreococcus</taxon>
    </lineage>
</organism>
<dbReference type="Proteomes" id="UP000001568">
    <property type="component" value="Chromosome 20"/>
</dbReference>
<keyword evidence="7" id="KW-1185">Reference proteome</keyword>
<dbReference type="Gene3D" id="3.10.120.10">
    <property type="entry name" value="Cytochrome b5-like heme/steroid binding domain"/>
    <property type="match status" value="1"/>
</dbReference>
<gene>
    <name evidence="6" type="ORF">OSTLU_29549</name>
</gene>
<evidence type="ECO:0000256" key="4">
    <source>
        <dbReference type="ARBA" id="ARBA00038168"/>
    </source>
</evidence>
<keyword evidence="3" id="KW-0408">Iron</keyword>
<dbReference type="AlphaFoldDB" id="A4SBB4"/>
<keyword evidence="2" id="KW-0479">Metal-binding</keyword>
<dbReference type="PANTHER" id="PTHR19359:SF146">
    <property type="entry name" value="B5, PUTATIVE-RELATED"/>
    <property type="match status" value="1"/>
</dbReference>
<protein>
    <recommendedName>
        <fullName evidence="5">Cytochrome b5 heme-binding domain-containing protein</fullName>
    </recommendedName>
</protein>
<sequence>MLVARGDVFDATEFLKTHPSGPAPILRAMARDNTEDLEMHSSRARGIWERFRVGKLTPCGEGGYGEFQPPPKLRLGCAIT</sequence>
<dbReference type="Pfam" id="PF00173">
    <property type="entry name" value="Cyt-b5"/>
    <property type="match status" value="1"/>
</dbReference>
<dbReference type="InterPro" id="IPR050668">
    <property type="entry name" value="Cytochrome_b5"/>
</dbReference>
<dbReference type="EMBL" id="CP000600">
    <property type="protein sequence ID" value="ABP01062.1"/>
    <property type="molecule type" value="Genomic_DNA"/>
</dbReference>
<dbReference type="GO" id="GO:0020037">
    <property type="term" value="F:heme binding"/>
    <property type="evidence" value="ECO:0007669"/>
    <property type="project" value="TreeGrafter"/>
</dbReference>
<dbReference type="PRINTS" id="PR00363">
    <property type="entry name" value="CYTOCHROMEB5"/>
</dbReference>
<proteinExistence type="inferred from homology"/>
<dbReference type="InterPro" id="IPR036400">
    <property type="entry name" value="Cyt_B5-like_heme/steroid_sf"/>
</dbReference>
<dbReference type="KEGG" id="olu:OSTLU_29549"/>
<dbReference type="GO" id="GO:0016020">
    <property type="term" value="C:membrane"/>
    <property type="evidence" value="ECO:0007669"/>
    <property type="project" value="TreeGrafter"/>
</dbReference>
<dbReference type="OrthoDB" id="260519at2759"/>
<accession>A4SBB4</accession>
<evidence type="ECO:0000259" key="5">
    <source>
        <dbReference type="PROSITE" id="PS50255"/>
    </source>
</evidence>
<dbReference type="SUPFAM" id="SSF55856">
    <property type="entry name" value="Cytochrome b5-like heme/steroid binding domain"/>
    <property type="match status" value="1"/>
</dbReference>
<evidence type="ECO:0000256" key="1">
    <source>
        <dbReference type="ARBA" id="ARBA00022617"/>
    </source>
</evidence>
<dbReference type="PANTHER" id="PTHR19359">
    <property type="entry name" value="CYTOCHROME B5"/>
    <property type="match status" value="1"/>
</dbReference>
<dbReference type="GeneID" id="5006647"/>
<dbReference type="Gramene" id="ABP01062">
    <property type="protein sequence ID" value="ABP01062"/>
    <property type="gene ID" value="OSTLU_29549"/>
</dbReference>
<evidence type="ECO:0000313" key="7">
    <source>
        <dbReference type="Proteomes" id="UP000001568"/>
    </source>
</evidence>
<dbReference type="PROSITE" id="PS50255">
    <property type="entry name" value="CYTOCHROME_B5_2"/>
    <property type="match status" value="1"/>
</dbReference>
<keyword evidence="1" id="KW-0349">Heme</keyword>
<comment type="similarity">
    <text evidence="4">Belongs to the cytochrome b5 family.</text>
</comment>
<name>A4SBB4_OSTLU</name>
<evidence type="ECO:0000313" key="6">
    <source>
        <dbReference type="EMBL" id="ABP01062.1"/>
    </source>
</evidence>
<dbReference type="STRING" id="436017.A4SBB4"/>
<dbReference type="InterPro" id="IPR001199">
    <property type="entry name" value="Cyt_B5-like_heme/steroid-bd"/>
</dbReference>